<evidence type="ECO:0000256" key="2">
    <source>
        <dbReference type="ARBA" id="ARBA00013184"/>
    </source>
</evidence>
<dbReference type="GO" id="GO:0031490">
    <property type="term" value="F:chromatin DNA binding"/>
    <property type="evidence" value="ECO:0007669"/>
    <property type="project" value="TreeGrafter"/>
</dbReference>
<accession>A0A834YN05</accession>
<evidence type="ECO:0000256" key="10">
    <source>
        <dbReference type="PROSITE-ProRule" id="PRU00228"/>
    </source>
</evidence>
<evidence type="ECO:0000256" key="3">
    <source>
        <dbReference type="ARBA" id="ARBA00022679"/>
    </source>
</evidence>
<dbReference type="InterPro" id="IPR011011">
    <property type="entry name" value="Znf_FYVE_PHD"/>
</dbReference>
<dbReference type="InterPro" id="IPR013083">
    <property type="entry name" value="Znf_RING/FYVE/PHD"/>
</dbReference>
<evidence type="ECO:0000313" key="15">
    <source>
        <dbReference type="Proteomes" id="UP000655225"/>
    </source>
</evidence>
<dbReference type="EMBL" id="JABCRI010000018">
    <property type="protein sequence ID" value="KAF8389820.1"/>
    <property type="molecule type" value="Genomic_DNA"/>
</dbReference>
<dbReference type="Pfam" id="PF00628">
    <property type="entry name" value="PHD"/>
    <property type="match status" value="1"/>
</dbReference>
<dbReference type="OrthoDB" id="899at2759"/>
<keyword evidence="4" id="KW-0479">Metal-binding</keyword>
<dbReference type="GO" id="GO:0003713">
    <property type="term" value="F:transcription coactivator activity"/>
    <property type="evidence" value="ECO:0007669"/>
    <property type="project" value="TreeGrafter"/>
</dbReference>
<dbReference type="PROSITE" id="PS50135">
    <property type="entry name" value="ZF_ZZ_2"/>
    <property type="match status" value="1"/>
</dbReference>
<dbReference type="Proteomes" id="UP000655225">
    <property type="component" value="Unassembled WGS sequence"/>
</dbReference>
<keyword evidence="8" id="KW-0804">Transcription</keyword>
<sequence length="1440" mass="164063">MRKNSNKKDAEFFFTYQGIAVSGGRKHDDGKTGAADVIGETKTENAERGWVGIVFRSIQSNKMHVKEQRVGYFLGEIPNERIPNLSSLPQMNEIALRRHALQNQRDFQSDWRKNPEIKHIRTFISKRITEILSRQPKIDEWKRKLPNFVHHFEGQLYKDAASQEEYMNQETLNHRLEFLLTHASSTCLCSSSSSISMSIPVITHCGSSLNSLDPLIDNFMNARTGCDMVVRDNINHSDGFLVGEQLRAFDGSLENGYDLGVARTSFAYDGSNVLSLVGRSRVASRMIPTQQDIVKFQSRTAFSMENVVFNNGTVNASQQQSMQYASSQVGFFARSFSMSQRHPFSYEFQNGARNDGTPFAERSVQYINKAALSSPESYLSPSTHVSVSKSQQQHLDQQIQQQQMQGEVDLMRFFSRMGNNENAFPEGCLSTLERNSGVQQSSLHIIQQIPQKMSGDFDILTKMIVKGPSSIHENLLQSPLQMQKLYQFQQQPYLQPTMANPSGKAHGTDPSNGESMQSKFPEKHQLSKSCITHQQPLEQSSMLNLLMQDDFRSQIAGEDVTQQPQLSSGGPNGGVKCVASENLANLCHSNRAAGSGDSTGELKYSNQHKFLLFYIRFRNCPVPKGKFKVPFIYMMHQKNCLGRQCNCDKYRKLLSHYHNCRDDCCPICGPVRNLCISHQFDSGLEKLKSGTRRAFNDRDAGGPISDTSEERQYPLKHLKIEHPSLPLLSKNEASQVLAPSVNQPGPLHGLSHMHQLHNDTVSVNSEVMEMNMEPFTSPIQVPTSFSEIKNDVPDGSVKVNPDEEPVIRKELITSCKEEDIQDGTTFNQIKPEIKSDFTAPVAGHAVRMKSGEPEEGVSLTEIFTSEQIKEHISSLRQWRGQSKAEVEKNSAMAHCMNKNSCQLCTMESIFFKPPQIYCSSCNAGFKRNGSYYSTVDKIGYSRHCFCTSCYKKTRDECFTVNGLAIHKSKLEIKTNDEETGELWVQCDKCDGWQHQICALFNDKRNAKGKAEYICPYCYIHEIDTGQRMLLPQSAILGAKDLPRTMLSDHIEQRLFRRLKQEREERAKVMRNNLDEVPGEETLFVRVVLSVDKQLEVKPRFLDTFQEDNYPAKFPYRSKVIVLFQKIDGVDVCLFIMYVQEFGSKCCYPNQRCVYLSYLDSVKYFRPETRTIMGEALRTFVYHEILIGYLDYCKKRGYLAMLRKAVKENIVVNITNLYDHFFVPNDECKAKITVARLPYFDGDHWPALAEDMVTNIEQEGEGRLHRKVKKPLAKRTLKAVGHTDPSGNPTKDMLLMQKLGKIILPNKEDFILVQLQFTCTCCCELIVSGRRWYCNQCKKIQLCEKCHDAEQNLDERNKHPICSREKHVLSQDVVNDVPSDTEDNDSILDNEFFESRHTFLSFCQINHYQYDTLRRAKHSSTMILYHLHNPTEPADVSTSSI</sequence>
<reference evidence="14 15" key="1">
    <citation type="submission" date="2020-04" db="EMBL/GenBank/DDBJ databases">
        <title>Plant Genome Project.</title>
        <authorList>
            <person name="Zhang R.-G."/>
        </authorList>
    </citation>
    <scope>NUCLEOTIDE SEQUENCE [LARGE SCALE GENOMIC DNA]</scope>
    <source>
        <strain evidence="14">YNK0</strain>
        <tissue evidence="14">Leaf</tissue>
    </source>
</reference>
<feature type="compositionally biased region" description="Polar residues" evidence="11">
    <location>
        <begin position="509"/>
        <end position="518"/>
    </location>
</feature>
<dbReference type="PROSITE" id="PS51727">
    <property type="entry name" value="CBP_P300_HAT"/>
    <property type="match status" value="1"/>
</dbReference>
<evidence type="ECO:0000256" key="11">
    <source>
        <dbReference type="SAM" id="MobiDB-lite"/>
    </source>
</evidence>
<dbReference type="GO" id="GO:0005667">
    <property type="term" value="C:transcription regulator complex"/>
    <property type="evidence" value="ECO:0007669"/>
    <property type="project" value="TreeGrafter"/>
</dbReference>
<keyword evidence="5 10" id="KW-0863">Zinc-finger</keyword>
<comment type="subcellular location">
    <subcellularLocation>
        <location evidence="1">Nucleus</location>
    </subcellularLocation>
</comment>
<evidence type="ECO:0000256" key="6">
    <source>
        <dbReference type="ARBA" id="ARBA00022833"/>
    </source>
</evidence>
<evidence type="ECO:0000259" key="13">
    <source>
        <dbReference type="PROSITE" id="PS51727"/>
    </source>
</evidence>
<dbReference type="CDD" id="cd15614">
    <property type="entry name" value="PHD_HAC_like"/>
    <property type="match status" value="1"/>
</dbReference>
<dbReference type="InterPro" id="IPR001965">
    <property type="entry name" value="Znf_PHD"/>
</dbReference>
<keyword evidence="6" id="KW-0862">Zinc</keyword>
<keyword evidence="7" id="KW-0805">Transcription regulation</keyword>
<dbReference type="SUPFAM" id="SSF57850">
    <property type="entry name" value="RING/U-box"/>
    <property type="match status" value="1"/>
</dbReference>
<feature type="domain" description="ZZ-type" evidence="12">
    <location>
        <begin position="1313"/>
        <end position="1372"/>
    </location>
</feature>
<feature type="region of interest" description="Disordered" evidence="11">
    <location>
        <begin position="495"/>
        <end position="529"/>
    </location>
</feature>
<dbReference type="GO" id="GO:0000123">
    <property type="term" value="C:histone acetyltransferase complex"/>
    <property type="evidence" value="ECO:0007669"/>
    <property type="project" value="TreeGrafter"/>
</dbReference>
<evidence type="ECO:0000256" key="9">
    <source>
        <dbReference type="ARBA" id="ARBA00023242"/>
    </source>
</evidence>
<organism evidence="14 15">
    <name type="scientific">Tetracentron sinense</name>
    <name type="common">Spur-leaf</name>
    <dbReference type="NCBI Taxonomy" id="13715"/>
    <lineage>
        <taxon>Eukaryota</taxon>
        <taxon>Viridiplantae</taxon>
        <taxon>Streptophyta</taxon>
        <taxon>Embryophyta</taxon>
        <taxon>Tracheophyta</taxon>
        <taxon>Spermatophyta</taxon>
        <taxon>Magnoliopsida</taxon>
        <taxon>Trochodendrales</taxon>
        <taxon>Trochodendraceae</taxon>
        <taxon>Tetracentron</taxon>
    </lineage>
</organism>
<dbReference type="InterPro" id="IPR031162">
    <property type="entry name" value="CBP_P300_HAT"/>
</dbReference>
<keyword evidence="15" id="KW-1185">Reference proteome</keyword>
<feature type="domain" description="CBP/p300-type HAT" evidence="13">
    <location>
        <begin position="1035"/>
        <end position="1431"/>
    </location>
</feature>
<evidence type="ECO:0000259" key="12">
    <source>
        <dbReference type="PROSITE" id="PS50135"/>
    </source>
</evidence>
<dbReference type="GO" id="GO:0045944">
    <property type="term" value="P:positive regulation of transcription by RNA polymerase II"/>
    <property type="evidence" value="ECO:0007669"/>
    <property type="project" value="TreeGrafter"/>
</dbReference>
<dbReference type="Pfam" id="PF08214">
    <property type="entry name" value="HAT_KAT11"/>
    <property type="match status" value="1"/>
</dbReference>
<dbReference type="InterPro" id="IPR019787">
    <property type="entry name" value="Znf_PHD-finger"/>
</dbReference>
<gene>
    <name evidence="14" type="ORF">HHK36_024339</name>
</gene>
<evidence type="ECO:0000256" key="7">
    <source>
        <dbReference type="ARBA" id="ARBA00023015"/>
    </source>
</evidence>
<dbReference type="Gene3D" id="1.20.1020.10">
    <property type="entry name" value="TAZ domain"/>
    <property type="match status" value="1"/>
</dbReference>
<dbReference type="SMART" id="SM01250">
    <property type="entry name" value="KAT11"/>
    <property type="match status" value="1"/>
</dbReference>
<keyword evidence="9" id="KW-0539">Nucleus</keyword>
<dbReference type="PANTHER" id="PTHR13808">
    <property type="entry name" value="CBP/P300-RELATED"/>
    <property type="match status" value="1"/>
</dbReference>
<dbReference type="PANTHER" id="PTHR13808:SF53">
    <property type="entry name" value="HISTONE ACETYLTRANSFERASE HAC2"/>
    <property type="match status" value="1"/>
</dbReference>
<dbReference type="InterPro" id="IPR013178">
    <property type="entry name" value="Histone_AcTrfase_Rtt109/CBP"/>
</dbReference>
<keyword evidence="3" id="KW-0808">Transferase</keyword>
<proteinExistence type="predicted"/>
<evidence type="ECO:0000256" key="4">
    <source>
        <dbReference type="ARBA" id="ARBA00022723"/>
    </source>
</evidence>
<dbReference type="GO" id="GO:0008270">
    <property type="term" value="F:zinc ion binding"/>
    <property type="evidence" value="ECO:0007669"/>
    <property type="project" value="UniProtKB-KW"/>
</dbReference>
<dbReference type="EC" id="2.3.1.48" evidence="2"/>
<protein>
    <recommendedName>
        <fullName evidence="2">histone acetyltransferase</fullName>
        <ecNumber evidence="2">2.3.1.48</ecNumber>
    </recommendedName>
</protein>
<comment type="caution">
    <text evidence="14">The sequence shown here is derived from an EMBL/GenBank/DDBJ whole genome shotgun (WGS) entry which is preliminary data.</text>
</comment>
<dbReference type="GO" id="GO:0005634">
    <property type="term" value="C:nucleus"/>
    <property type="evidence" value="ECO:0007669"/>
    <property type="project" value="UniProtKB-SubCell"/>
</dbReference>
<name>A0A834YN05_TETSI</name>
<evidence type="ECO:0000256" key="8">
    <source>
        <dbReference type="ARBA" id="ARBA00023163"/>
    </source>
</evidence>
<dbReference type="InterPro" id="IPR035898">
    <property type="entry name" value="TAZ_dom_sf"/>
</dbReference>
<dbReference type="Gene3D" id="3.30.40.10">
    <property type="entry name" value="Zinc/RING finger domain, C3HC4 (zinc finger)"/>
    <property type="match status" value="1"/>
</dbReference>
<dbReference type="InterPro" id="IPR000433">
    <property type="entry name" value="Znf_ZZ"/>
</dbReference>
<evidence type="ECO:0000256" key="1">
    <source>
        <dbReference type="ARBA" id="ARBA00004123"/>
    </source>
</evidence>
<evidence type="ECO:0000256" key="5">
    <source>
        <dbReference type="ARBA" id="ARBA00022771"/>
    </source>
</evidence>
<dbReference type="GO" id="GO:0004402">
    <property type="term" value="F:histone acetyltransferase activity"/>
    <property type="evidence" value="ECO:0007669"/>
    <property type="project" value="InterPro"/>
</dbReference>
<dbReference type="SUPFAM" id="SSF57903">
    <property type="entry name" value="FYVE/PHD zinc finger"/>
    <property type="match status" value="1"/>
</dbReference>
<evidence type="ECO:0000313" key="14">
    <source>
        <dbReference type="EMBL" id="KAF8389820.1"/>
    </source>
</evidence>
<dbReference type="SMART" id="SM00249">
    <property type="entry name" value="PHD"/>
    <property type="match status" value="1"/>
</dbReference>